<evidence type="ECO:0000256" key="1">
    <source>
        <dbReference type="SAM" id="MobiDB-lite"/>
    </source>
</evidence>
<reference evidence="3" key="1">
    <citation type="submission" date="2024-03" db="EMBL/GenBank/DDBJ databases">
        <title>Chitinophaga horti sp. nov., isolated from garden soil.</title>
        <authorList>
            <person name="Lee D.S."/>
            <person name="Han D.M."/>
            <person name="Baek J.H."/>
            <person name="Choi D.G."/>
            <person name="Jeon J.H."/>
            <person name="Jeon C.O."/>
        </authorList>
    </citation>
    <scope>NUCLEOTIDE SEQUENCE [LARGE SCALE GENOMIC DNA]</scope>
    <source>
        <strain evidence="3">GPA1</strain>
    </source>
</reference>
<evidence type="ECO:0000313" key="3">
    <source>
        <dbReference type="Proteomes" id="UP001485459"/>
    </source>
</evidence>
<dbReference type="EMBL" id="CP149822">
    <property type="protein sequence ID" value="WZN39468.1"/>
    <property type="molecule type" value="Genomic_DNA"/>
</dbReference>
<gene>
    <name evidence="2" type="ORF">WJU16_15810</name>
</gene>
<organism evidence="2 3">
    <name type="scientific">Chitinophaga pollutisoli</name>
    <dbReference type="NCBI Taxonomy" id="3133966"/>
    <lineage>
        <taxon>Bacteria</taxon>
        <taxon>Pseudomonadati</taxon>
        <taxon>Bacteroidota</taxon>
        <taxon>Chitinophagia</taxon>
        <taxon>Chitinophagales</taxon>
        <taxon>Chitinophagaceae</taxon>
        <taxon>Chitinophaga</taxon>
    </lineage>
</organism>
<proteinExistence type="predicted"/>
<evidence type="ECO:0000313" key="2">
    <source>
        <dbReference type="EMBL" id="WZN39468.1"/>
    </source>
</evidence>
<sequence length="63" mass="6867">MYQQSNYTGFYFFEGGSSGDAKGNERDPNLANNTSRTEETPITGDEISCTSRMTTRTNGMATG</sequence>
<protein>
    <submittedName>
        <fullName evidence="2">Uncharacterized protein</fullName>
    </submittedName>
</protein>
<name>A0ABZ2YJ25_9BACT</name>
<accession>A0ABZ2YJ25</accession>
<feature type="region of interest" description="Disordered" evidence="1">
    <location>
        <begin position="15"/>
        <end position="46"/>
    </location>
</feature>
<dbReference type="RefSeq" id="WP_341834453.1">
    <property type="nucleotide sequence ID" value="NZ_CP149822.1"/>
</dbReference>
<dbReference type="Proteomes" id="UP001485459">
    <property type="component" value="Chromosome"/>
</dbReference>
<keyword evidence="3" id="KW-1185">Reference proteome</keyword>